<accession>A0A4V1M4Y3</accession>
<feature type="region of interest" description="Disordered" evidence="4">
    <location>
        <begin position="153"/>
        <end position="182"/>
    </location>
</feature>
<dbReference type="EMBL" id="SDIL01000004">
    <property type="protein sequence ID" value="RXK41967.1"/>
    <property type="molecule type" value="Genomic_DNA"/>
</dbReference>
<dbReference type="Proteomes" id="UP000289152">
    <property type="component" value="Unassembled WGS sequence"/>
</dbReference>
<evidence type="ECO:0000259" key="5">
    <source>
        <dbReference type="Pfam" id="PF12656"/>
    </source>
</evidence>
<evidence type="ECO:0000256" key="3">
    <source>
        <dbReference type="ARBA" id="ARBA00023242"/>
    </source>
</evidence>
<proteinExistence type="inferred from homology"/>
<reference evidence="6 7" key="1">
    <citation type="submission" date="2016-06" db="EMBL/GenBank/DDBJ databases">
        <title>Evolution of pathogenesis and genome organization in the Tremellales.</title>
        <authorList>
            <person name="Cuomo C."/>
            <person name="Litvintseva A."/>
            <person name="Heitman J."/>
            <person name="Chen Y."/>
            <person name="Sun S."/>
            <person name="Springer D."/>
            <person name="Dromer F."/>
            <person name="Young S."/>
            <person name="Zeng Q."/>
            <person name="Chapman S."/>
            <person name="Gujja S."/>
            <person name="Saif S."/>
            <person name="Birren B."/>
        </authorList>
    </citation>
    <scope>NUCLEOTIDE SEQUENCE [LARGE SCALE GENOMIC DNA]</scope>
    <source>
        <strain evidence="6 7">ATCC 28783</strain>
    </source>
</reference>
<evidence type="ECO:0000313" key="6">
    <source>
        <dbReference type="EMBL" id="RXK41967.1"/>
    </source>
</evidence>
<dbReference type="VEuPathDB" id="FungiDB:TREMEDRAFT_16695"/>
<dbReference type="InterPro" id="IPR026822">
    <property type="entry name" value="Spp2/MOS2_G-patch"/>
</dbReference>
<dbReference type="GO" id="GO:0000398">
    <property type="term" value="P:mRNA splicing, via spliceosome"/>
    <property type="evidence" value="ECO:0007669"/>
    <property type="project" value="InterPro"/>
</dbReference>
<feature type="compositionally biased region" description="Basic and acidic residues" evidence="4">
    <location>
        <begin position="118"/>
        <end position="128"/>
    </location>
</feature>
<feature type="region of interest" description="Disordered" evidence="4">
    <location>
        <begin position="292"/>
        <end position="459"/>
    </location>
</feature>
<evidence type="ECO:0000256" key="2">
    <source>
        <dbReference type="ARBA" id="ARBA00008576"/>
    </source>
</evidence>
<dbReference type="InterPro" id="IPR045166">
    <property type="entry name" value="Spp2-like"/>
</dbReference>
<dbReference type="OrthoDB" id="5577072at2759"/>
<dbReference type="Pfam" id="PF12656">
    <property type="entry name" value="G-patch_2"/>
    <property type="match status" value="1"/>
</dbReference>
<sequence length="459" mass="51394">MTTPISFTVRPPSTAPFRPSPLGNGARPSSRITGPPSRRLFESHGEDSDDDEQHNGSSGRRREREERINGLSNGRIVGGNKPEEPLVIPTLPNKDWRATTRRVPSFRPQSRVVQVDETETHERIGDEEQKAGLRFAVKTEVKSGMGISTIKTERVEETSSNGGGDVSTTTTTTTTAVKKEPLSLEEQALQAILAGDGPQETAEQKLQRELIISMGGSGVSTPLTEDDAYRRDIEALPEESTADDYAAIPVSAFGYAMARGMGWDPKANDNTPIHVPKTRPQLLGLGATPLDVVIPSEKKSNGQKKRVDHATKGGRGFNAGSLLVKKDKEGGSEYDSDSSRRRRREEGYVSGRESKRERSDGGHRDRTDSGYRDRTDGGYKDRSEGGYKDRSEAGYRDRSNGDRKYRRDETEEERARSKAKERSRQDNENRREREDDRPRNRDKEKERDDRDRPKDRERN</sequence>
<feature type="compositionally biased region" description="Basic and acidic residues" evidence="4">
    <location>
        <begin position="344"/>
        <end position="459"/>
    </location>
</feature>
<dbReference type="PANTHER" id="PTHR15818">
    <property type="entry name" value="G PATCH AND KOW-CONTAINING"/>
    <property type="match status" value="1"/>
</dbReference>
<evidence type="ECO:0000256" key="1">
    <source>
        <dbReference type="ARBA" id="ARBA00004123"/>
    </source>
</evidence>
<name>A0A4V1M4Y3_TREME</name>
<dbReference type="AlphaFoldDB" id="A0A4V1M4Y3"/>
<evidence type="ECO:0000256" key="4">
    <source>
        <dbReference type="SAM" id="MobiDB-lite"/>
    </source>
</evidence>
<dbReference type="STRING" id="5217.A0A4V1M4Y3"/>
<feature type="region of interest" description="Disordered" evidence="4">
    <location>
        <begin position="1"/>
        <end position="128"/>
    </location>
</feature>
<dbReference type="PANTHER" id="PTHR15818:SF2">
    <property type="entry name" value="G-PATCH DOMAIN AND KOW MOTIFS-CONTAINING PROTEIN"/>
    <property type="match status" value="1"/>
</dbReference>
<keyword evidence="7" id="KW-1185">Reference proteome</keyword>
<comment type="subcellular location">
    <subcellularLocation>
        <location evidence="1">Nucleus</location>
    </subcellularLocation>
</comment>
<protein>
    <recommendedName>
        <fullName evidence="5">Spp2/MOS2 G-patch domain-containing protein</fullName>
    </recommendedName>
</protein>
<keyword evidence="3" id="KW-0539">Nucleus</keyword>
<comment type="similarity">
    <text evidence="2">Belongs to the SPP2 family.</text>
</comment>
<evidence type="ECO:0000313" key="7">
    <source>
        <dbReference type="Proteomes" id="UP000289152"/>
    </source>
</evidence>
<gene>
    <name evidence="6" type="ORF">M231_00688</name>
</gene>
<dbReference type="InParanoid" id="A0A4V1M4Y3"/>
<feature type="domain" description="Spp2/MOS2 G-patch" evidence="5">
    <location>
        <begin position="237"/>
        <end position="290"/>
    </location>
</feature>
<dbReference type="GO" id="GO:0005681">
    <property type="term" value="C:spliceosomal complex"/>
    <property type="evidence" value="ECO:0007669"/>
    <property type="project" value="TreeGrafter"/>
</dbReference>
<organism evidence="6 7">
    <name type="scientific">Tremella mesenterica</name>
    <name type="common">Jelly fungus</name>
    <dbReference type="NCBI Taxonomy" id="5217"/>
    <lineage>
        <taxon>Eukaryota</taxon>
        <taxon>Fungi</taxon>
        <taxon>Dikarya</taxon>
        <taxon>Basidiomycota</taxon>
        <taxon>Agaricomycotina</taxon>
        <taxon>Tremellomycetes</taxon>
        <taxon>Tremellales</taxon>
        <taxon>Tremellaceae</taxon>
        <taxon>Tremella</taxon>
    </lineage>
</organism>
<comment type="caution">
    <text evidence="6">The sequence shown here is derived from an EMBL/GenBank/DDBJ whole genome shotgun (WGS) entry which is preliminary data.</text>
</comment>